<organism evidence="1">
    <name type="scientific">Rhodanobacter sp. IGA1.0</name>
    <dbReference type="NCBI Taxonomy" id="3158582"/>
    <lineage>
        <taxon>Bacteria</taxon>
        <taxon>Pseudomonadati</taxon>
        <taxon>Pseudomonadota</taxon>
        <taxon>Gammaproteobacteria</taxon>
        <taxon>Lysobacterales</taxon>
        <taxon>Rhodanobacteraceae</taxon>
        <taxon>Rhodanobacter</taxon>
    </lineage>
</organism>
<proteinExistence type="predicted"/>
<dbReference type="AlphaFoldDB" id="A0AAU7QKY0"/>
<dbReference type="RefSeq" id="WP_350016416.1">
    <property type="nucleotide sequence ID" value="NZ_CP157948.1"/>
</dbReference>
<evidence type="ECO:0008006" key="2">
    <source>
        <dbReference type="Google" id="ProtNLM"/>
    </source>
</evidence>
<dbReference type="EMBL" id="CP157948">
    <property type="protein sequence ID" value="XBS90236.1"/>
    <property type="molecule type" value="Genomic_DNA"/>
</dbReference>
<evidence type="ECO:0000313" key="1">
    <source>
        <dbReference type="EMBL" id="XBS90236.1"/>
    </source>
</evidence>
<gene>
    <name evidence="1" type="ORF">ABNK63_00915</name>
</gene>
<reference evidence="1" key="1">
    <citation type="submission" date="2024-06" db="EMBL/GenBank/DDBJ databases">
        <authorList>
            <person name="Sun Y."/>
        </authorList>
    </citation>
    <scope>NUCLEOTIDE SEQUENCE</scope>
    <source>
        <strain evidence="1">IGA1.0</strain>
    </source>
</reference>
<name>A0AAU7QKY0_9GAMM</name>
<protein>
    <recommendedName>
        <fullName evidence="2">Ribbon-helix-helix protein CopG domain-containing protein</fullName>
    </recommendedName>
</protein>
<sequence length="112" mass="12408">MTSDARFVIISGQESLSDLHEMLLDVDRHLKLSRFALVTLLRRYLEDHISAEGVVDLMEALEMNERVNVDTPRDVGINDVLFELANPEINGDLTKAKALSLIKTLSSKGDGG</sequence>
<accession>A0AAU7QKY0</accession>